<dbReference type="EMBL" id="BSRX01000044">
    <property type="protein sequence ID" value="GLW57881.1"/>
    <property type="molecule type" value="Genomic_DNA"/>
</dbReference>
<evidence type="ECO:0000313" key="2">
    <source>
        <dbReference type="EMBL" id="GLW57881.1"/>
    </source>
</evidence>
<dbReference type="Pfam" id="PF13302">
    <property type="entry name" value="Acetyltransf_3"/>
    <property type="match status" value="1"/>
</dbReference>
<dbReference type="RefSeq" id="WP_033253959.1">
    <property type="nucleotide sequence ID" value="NZ_BSRX01000044.1"/>
</dbReference>
<protein>
    <recommendedName>
        <fullName evidence="1">N-acetyltransferase domain-containing protein</fullName>
    </recommendedName>
</protein>
<feature type="domain" description="N-acetyltransferase" evidence="1">
    <location>
        <begin position="3"/>
        <end position="169"/>
    </location>
</feature>
<gene>
    <name evidence="2" type="ORF">Kpho01_58920</name>
</gene>
<dbReference type="AlphaFoldDB" id="A0A9W6UPV1"/>
<dbReference type="Gene3D" id="3.40.630.30">
    <property type="match status" value="1"/>
</dbReference>
<accession>A0A9W6UPV1</accession>
<evidence type="ECO:0000259" key="1">
    <source>
        <dbReference type="PROSITE" id="PS51186"/>
    </source>
</evidence>
<dbReference type="InterPro" id="IPR016181">
    <property type="entry name" value="Acyl_CoA_acyltransferase"/>
</dbReference>
<evidence type="ECO:0000313" key="3">
    <source>
        <dbReference type="Proteomes" id="UP001165143"/>
    </source>
</evidence>
<dbReference type="Proteomes" id="UP001165143">
    <property type="component" value="Unassembled WGS sequence"/>
</dbReference>
<reference evidence="2" key="1">
    <citation type="submission" date="2023-02" db="EMBL/GenBank/DDBJ databases">
        <title>Kitasatospora phosalacinea NBRC 14362.</title>
        <authorList>
            <person name="Ichikawa N."/>
            <person name="Sato H."/>
            <person name="Tonouchi N."/>
        </authorList>
    </citation>
    <scope>NUCLEOTIDE SEQUENCE</scope>
    <source>
        <strain evidence="2">NBRC 14362</strain>
    </source>
</reference>
<dbReference type="SUPFAM" id="SSF55729">
    <property type="entry name" value="Acyl-CoA N-acyltransferases (Nat)"/>
    <property type="match status" value="1"/>
</dbReference>
<organism evidence="2 3">
    <name type="scientific">Kitasatospora phosalacinea</name>
    <dbReference type="NCBI Taxonomy" id="2065"/>
    <lineage>
        <taxon>Bacteria</taxon>
        <taxon>Bacillati</taxon>
        <taxon>Actinomycetota</taxon>
        <taxon>Actinomycetes</taxon>
        <taxon>Kitasatosporales</taxon>
        <taxon>Streptomycetaceae</taxon>
        <taxon>Kitasatospora</taxon>
    </lineage>
</organism>
<dbReference type="GO" id="GO:0016747">
    <property type="term" value="F:acyltransferase activity, transferring groups other than amino-acyl groups"/>
    <property type="evidence" value="ECO:0007669"/>
    <property type="project" value="InterPro"/>
</dbReference>
<dbReference type="OrthoDB" id="2631610at2"/>
<comment type="caution">
    <text evidence="2">The sequence shown here is derived from an EMBL/GenBank/DDBJ whole genome shotgun (WGS) entry which is preliminary data.</text>
</comment>
<dbReference type="InterPro" id="IPR000182">
    <property type="entry name" value="GNAT_dom"/>
</dbReference>
<dbReference type="PROSITE" id="PS51186">
    <property type="entry name" value="GNAT"/>
    <property type="match status" value="1"/>
</dbReference>
<proteinExistence type="predicted"/>
<sequence length="169" mass="18384">MDVRLEPWSDSRLGLLERINTPLMRRHVGGPETPEQLLLRHRRYLGLPALGGTVYAVLVDGAEAGSIAHHRREWRGAEVHETGWNVLPEFQGRGVALAAGRAVLTALRALVAADASAPGVLHAFPAVDNAPSNALCARLGFTSSGPCAFEYPQRSGRFLHSNDWHLALR</sequence>
<name>A0A9W6UPV1_9ACTN</name>